<reference evidence="1 2" key="1">
    <citation type="submission" date="2016-08" db="EMBL/GenBank/DDBJ databases">
        <title>Identification and validation of antigenic proteins from Pajaroellobacter abortibovis using de-novo genome sequence assembly and reverse vaccinology.</title>
        <authorList>
            <person name="Welly B.T."/>
            <person name="Miller M.R."/>
            <person name="Stott J.L."/>
            <person name="Blanchard M.T."/>
            <person name="Islas-Trejo A.D."/>
            <person name="O'Rourke S.M."/>
            <person name="Young A.E."/>
            <person name="Medrano J.F."/>
            <person name="Van Eenennaam A.L."/>
        </authorList>
    </citation>
    <scope>NUCLEOTIDE SEQUENCE [LARGE SCALE GENOMIC DNA]</scope>
    <source>
        <strain evidence="1 2">BTF92-0548A/99-0131</strain>
    </source>
</reference>
<evidence type="ECO:0000313" key="1">
    <source>
        <dbReference type="EMBL" id="APR99282.1"/>
    </source>
</evidence>
<dbReference type="Proteomes" id="UP000185544">
    <property type="component" value="Chromosome"/>
</dbReference>
<accession>A0A1L6MUU8</accession>
<proteinExistence type="predicted"/>
<dbReference type="KEGG" id="pabo:BCY86_00280"/>
<organism evidence="1 2">
    <name type="scientific">Pajaroellobacter abortibovis</name>
    <dbReference type="NCBI Taxonomy" id="1882918"/>
    <lineage>
        <taxon>Bacteria</taxon>
        <taxon>Pseudomonadati</taxon>
        <taxon>Myxococcota</taxon>
        <taxon>Polyangia</taxon>
        <taxon>Polyangiales</taxon>
        <taxon>Polyangiaceae</taxon>
    </lineage>
</organism>
<gene>
    <name evidence="1" type="ORF">BCY86_00280</name>
</gene>
<dbReference type="EMBL" id="CP016908">
    <property type="protein sequence ID" value="APR99282.1"/>
    <property type="molecule type" value="Genomic_DNA"/>
</dbReference>
<keyword evidence="2" id="KW-1185">Reference proteome</keyword>
<name>A0A1L6MUU8_9BACT</name>
<dbReference type="AlphaFoldDB" id="A0A1L6MUU8"/>
<sequence>MHCPWSRRYIFPMGRRAVLFGKLLFPPHQIAVWRGLLSRPIESQFSDFFQPTQRTLMISELLAECNTLNESLGPSFFLFIESKDTITIRAWLEEEVLATLSTSLLAAFQQAGQLGACGDVFFVDIDQRCGVCVHISDDTEVYPILFHGEVEKTYAGDLQEVFELGRRKLFGPSTKLVVVPDVRPTSSHLPLSPLSFLEELLFVSYRASLESQWLDIQIQTSRVEQELVPLFSLFVSAVHQGLGGGLYFSPLTGSAALKRCECEKKEELWEYRFSLELSAVSPPFLGLLIAFIVRMLDQGIQHISVLGSLPLDGTVLSIGENTICQWLSSCFIPLDEWPYSEFSIVRRPEGSISSVRIEFASEPTAQNILKLKQWIHQVLSMMHCELSPKGSNKKTTSPFGSFNIQRNRCHVRLNSPSCPFRVPIHSIFINMLTRFHHQALPVSSLVFA</sequence>
<protein>
    <submittedName>
        <fullName evidence="1">Uncharacterized protein</fullName>
    </submittedName>
</protein>
<evidence type="ECO:0000313" key="2">
    <source>
        <dbReference type="Proteomes" id="UP000185544"/>
    </source>
</evidence>